<comment type="caution">
    <text evidence="4">The sequence shown here is derived from an EMBL/GenBank/DDBJ whole genome shotgun (WGS) entry which is preliminary data.</text>
</comment>
<sequence length="153" mass="15345">TAAMAVGFVGGALFYNGGQFAANMGHRLAESGNGYATGVNPLGAAQAASADEEHGEDGDGHAQGDESAEGHVEEGGLQLSDVQIAAAGIELAEAQARSMSTYISLPGEVNFDEERTAHVVPPSAGVVERVLVGLGQKVAAGEALAVIVSQQVS</sequence>
<dbReference type="RefSeq" id="WP_206597053.1">
    <property type="nucleotide sequence ID" value="NZ_JAFKCS010000585.1"/>
</dbReference>
<evidence type="ECO:0000313" key="5">
    <source>
        <dbReference type="Proteomes" id="UP000663992"/>
    </source>
</evidence>
<feature type="domain" description="CzcB-like barrel-sandwich hybrid" evidence="3">
    <location>
        <begin position="115"/>
        <end position="153"/>
    </location>
</feature>
<feature type="region of interest" description="Disordered" evidence="2">
    <location>
        <begin position="45"/>
        <end position="75"/>
    </location>
</feature>
<accession>A0ABS3D1P2</accession>
<reference evidence="4 5" key="1">
    <citation type="submission" date="2021-03" db="EMBL/GenBank/DDBJ databases">
        <title>novel species isolated from a fishpond in China.</title>
        <authorList>
            <person name="Lu H."/>
            <person name="Cai Z."/>
        </authorList>
    </citation>
    <scope>NUCLEOTIDE SEQUENCE [LARGE SCALE GENOMIC DNA]</scope>
    <source>
        <strain evidence="4 5">Y57</strain>
    </source>
</reference>
<protein>
    <submittedName>
        <fullName evidence="4">Efflux RND transporter periplasmic adaptor subunit</fullName>
    </submittedName>
</protein>
<dbReference type="InterPro" id="IPR051909">
    <property type="entry name" value="MFP_Cation_Efflux"/>
</dbReference>
<dbReference type="InterPro" id="IPR058647">
    <property type="entry name" value="BSH_CzcB-like"/>
</dbReference>
<dbReference type="Gene3D" id="2.40.50.100">
    <property type="match status" value="1"/>
</dbReference>
<feature type="non-terminal residue" evidence="4">
    <location>
        <position position="153"/>
    </location>
</feature>
<evidence type="ECO:0000256" key="1">
    <source>
        <dbReference type="ARBA" id="ARBA00022448"/>
    </source>
</evidence>
<dbReference type="Pfam" id="PF25973">
    <property type="entry name" value="BSH_CzcB"/>
    <property type="match status" value="1"/>
</dbReference>
<name>A0ABS3D1P2_9ALTE</name>
<feature type="compositionally biased region" description="Basic and acidic residues" evidence="2">
    <location>
        <begin position="57"/>
        <end position="74"/>
    </location>
</feature>
<evidence type="ECO:0000259" key="3">
    <source>
        <dbReference type="Pfam" id="PF25973"/>
    </source>
</evidence>
<evidence type="ECO:0000313" key="4">
    <source>
        <dbReference type="EMBL" id="MBN7823303.1"/>
    </source>
</evidence>
<proteinExistence type="predicted"/>
<dbReference type="Proteomes" id="UP000663992">
    <property type="component" value="Unassembled WGS sequence"/>
</dbReference>
<dbReference type="PANTHER" id="PTHR30097:SF4">
    <property type="entry name" value="SLR6042 PROTEIN"/>
    <property type="match status" value="1"/>
</dbReference>
<feature type="non-terminal residue" evidence="4">
    <location>
        <position position="1"/>
    </location>
</feature>
<keyword evidence="1" id="KW-0813">Transport</keyword>
<dbReference type="PANTHER" id="PTHR30097">
    <property type="entry name" value="CATION EFFLUX SYSTEM PROTEIN CUSB"/>
    <property type="match status" value="1"/>
</dbReference>
<gene>
    <name evidence="4" type="ORF">J0A65_25785</name>
</gene>
<evidence type="ECO:0000256" key="2">
    <source>
        <dbReference type="SAM" id="MobiDB-lite"/>
    </source>
</evidence>
<dbReference type="EMBL" id="JAFKCS010000585">
    <property type="protein sequence ID" value="MBN7823303.1"/>
    <property type="molecule type" value="Genomic_DNA"/>
</dbReference>
<keyword evidence="5" id="KW-1185">Reference proteome</keyword>
<organism evidence="4 5">
    <name type="scientific">Bowmanella yangjiangensis</name>
    <dbReference type="NCBI Taxonomy" id="2811230"/>
    <lineage>
        <taxon>Bacteria</taxon>
        <taxon>Pseudomonadati</taxon>
        <taxon>Pseudomonadota</taxon>
        <taxon>Gammaproteobacteria</taxon>
        <taxon>Alteromonadales</taxon>
        <taxon>Alteromonadaceae</taxon>
        <taxon>Bowmanella</taxon>
    </lineage>
</organism>